<accession>A0A212JJ15</accession>
<keyword evidence="2" id="KW-0012">Acyltransferase</keyword>
<dbReference type="Gene3D" id="3.40.630.30">
    <property type="match status" value="1"/>
</dbReference>
<dbReference type="CDD" id="cd04301">
    <property type="entry name" value="NAT_SF"/>
    <property type="match status" value="1"/>
</dbReference>
<dbReference type="Pfam" id="PF00583">
    <property type="entry name" value="Acetyltransf_1"/>
    <property type="match status" value="1"/>
</dbReference>
<name>A0A212JJ15_9BACT</name>
<dbReference type="InterPro" id="IPR000182">
    <property type="entry name" value="GNAT_dom"/>
</dbReference>
<dbReference type="InterPro" id="IPR025685">
    <property type="entry name" value="YoaP-like_dom"/>
</dbReference>
<dbReference type="EC" id="2.3.1.-" evidence="2"/>
<feature type="domain" description="N-acetyltransferase" evidence="1">
    <location>
        <begin position="1"/>
        <end position="152"/>
    </location>
</feature>
<dbReference type="EMBL" id="FLUL01000001">
    <property type="protein sequence ID" value="SBV99411.1"/>
    <property type="molecule type" value="Genomic_DNA"/>
</dbReference>
<dbReference type="PROSITE" id="PS51186">
    <property type="entry name" value="GNAT"/>
    <property type="match status" value="1"/>
</dbReference>
<gene>
    <name evidence="2" type="primary">yoaP</name>
    <name evidence="2" type="ORF">KL86DYS2_11650</name>
</gene>
<dbReference type="AlphaFoldDB" id="A0A212JJ15"/>
<proteinExistence type="predicted"/>
<evidence type="ECO:0000259" key="1">
    <source>
        <dbReference type="PROSITE" id="PS51186"/>
    </source>
</evidence>
<dbReference type="GO" id="GO:0016747">
    <property type="term" value="F:acyltransferase activity, transferring groups other than amino-acyl groups"/>
    <property type="evidence" value="ECO:0007669"/>
    <property type="project" value="InterPro"/>
</dbReference>
<protein>
    <submittedName>
        <fullName evidence="2">Uncharacterized N-acetyltransferase YoaP</fullName>
        <ecNumber evidence="2">2.3.1.-</ecNumber>
    </submittedName>
</protein>
<evidence type="ECO:0000313" key="2">
    <source>
        <dbReference type="EMBL" id="SBV99411.1"/>
    </source>
</evidence>
<dbReference type="InterPro" id="IPR016181">
    <property type="entry name" value="Acyl_CoA_acyltransferase"/>
</dbReference>
<dbReference type="Pfam" id="PF14268">
    <property type="entry name" value="YoaP"/>
    <property type="match status" value="1"/>
</dbReference>
<organism evidence="2">
    <name type="scientific">uncultured Dysgonomonas sp</name>
    <dbReference type="NCBI Taxonomy" id="206096"/>
    <lineage>
        <taxon>Bacteria</taxon>
        <taxon>Pseudomonadati</taxon>
        <taxon>Bacteroidota</taxon>
        <taxon>Bacteroidia</taxon>
        <taxon>Bacteroidales</taxon>
        <taxon>Dysgonomonadaceae</taxon>
        <taxon>Dysgonomonas</taxon>
        <taxon>environmental samples</taxon>
    </lineage>
</organism>
<reference evidence="2" key="1">
    <citation type="submission" date="2016-04" db="EMBL/GenBank/DDBJ databases">
        <authorList>
            <person name="Evans L.H."/>
            <person name="Alamgir A."/>
            <person name="Owens N."/>
            <person name="Weber N.D."/>
            <person name="Virtaneva K."/>
            <person name="Barbian K."/>
            <person name="Babar A."/>
            <person name="Rosenke K."/>
        </authorList>
    </citation>
    <scope>NUCLEOTIDE SEQUENCE</scope>
    <source>
        <strain evidence="2">86-2</strain>
    </source>
</reference>
<dbReference type="RefSeq" id="WP_296949020.1">
    <property type="nucleotide sequence ID" value="NZ_LT599021.1"/>
</dbReference>
<keyword evidence="2" id="KW-0808">Transferase</keyword>
<sequence length="253" mass="28718">MNIIKLTEENLLTEHICCAISSKSTTKGVEAKKEWLSKRFKEGLRFIKFDVKGKVFIEYIPAENAWVPVDAEGYIFINCFWVSGSFKGKGYGKLLLAECEEDARSQGYKGVVLIVGNKKKPFLSDKAFMLHNGYEVCDTCDPYFELMVKNFDRTITTPSFKQSAKSGMGDGVRSVDIFYTEQCPFTVPYIKLLEPIIQASSYPVRCHRIETKEAAQNHFSPVTTYSLFVDGKFYTNEILTADKLNKLIETVRG</sequence>
<dbReference type="SUPFAM" id="SSF55729">
    <property type="entry name" value="Acyl-CoA N-acyltransferases (Nat)"/>
    <property type="match status" value="1"/>
</dbReference>